<reference evidence="4 5" key="1">
    <citation type="journal article" date="2013" name="J. Microbiol.">
        <title>Mucilaginibacter ginsenosidivorax sp. nov., with ginsenoside converting activity isolated from sediment.</title>
        <authorList>
            <person name="Kim J.K."/>
            <person name="Choi T.E."/>
            <person name="Liu Q.M."/>
            <person name="Park H.Y."/>
            <person name="Yi T.H."/>
            <person name="Yoon M.H."/>
            <person name="Kim S.C."/>
            <person name="Im W.T."/>
        </authorList>
    </citation>
    <scope>NUCLEOTIDE SEQUENCE [LARGE SCALE GENOMIC DNA]</scope>
    <source>
        <strain evidence="4 5">KHI28</strain>
    </source>
</reference>
<dbReference type="Pfam" id="PF05569">
    <property type="entry name" value="Peptidase_M56"/>
    <property type="match status" value="1"/>
</dbReference>
<organism evidence="4 5">
    <name type="scientific">Mucilaginibacter ginsenosidivorax</name>
    <dbReference type="NCBI Taxonomy" id="862126"/>
    <lineage>
        <taxon>Bacteria</taxon>
        <taxon>Pseudomonadati</taxon>
        <taxon>Bacteroidota</taxon>
        <taxon>Sphingobacteriia</taxon>
        <taxon>Sphingobacteriales</taxon>
        <taxon>Sphingobacteriaceae</taxon>
        <taxon>Mucilaginibacter</taxon>
    </lineage>
</organism>
<name>A0A5B8W8E0_9SPHI</name>
<evidence type="ECO:0000313" key="5">
    <source>
        <dbReference type="Proteomes" id="UP000321362"/>
    </source>
</evidence>
<evidence type="ECO:0000259" key="3">
    <source>
        <dbReference type="Pfam" id="PF05569"/>
    </source>
</evidence>
<accession>A0A5B8W8E0</accession>
<dbReference type="KEGG" id="mgk:FSB76_25760"/>
<feature type="transmembrane region" description="Helical" evidence="2">
    <location>
        <begin position="128"/>
        <end position="153"/>
    </location>
</feature>
<dbReference type="Proteomes" id="UP000321362">
    <property type="component" value="Chromosome"/>
</dbReference>
<dbReference type="EMBL" id="CP042437">
    <property type="protein sequence ID" value="QEC79192.1"/>
    <property type="molecule type" value="Genomic_DNA"/>
</dbReference>
<dbReference type="PANTHER" id="PTHR34978:SF3">
    <property type="entry name" value="SLR0241 PROTEIN"/>
    <property type="match status" value="1"/>
</dbReference>
<dbReference type="PANTHER" id="PTHR34978">
    <property type="entry name" value="POSSIBLE SENSOR-TRANSDUCER PROTEIN BLAR"/>
    <property type="match status" value="1"/>
</dbReference>
<keyword evidence="5" id="KW-1185">Reference proteome</keyword>
<proteinExistence type="predicted"/>
<feature type="transmembrane region" description="Helical" evidence="2">
    <location>
        <begin position="6"/>
        <end position="22"/>
    </location>
</feature>
<gene>
    <name evidence="4" type="ORF">FSB76_25760</name>
</gene>
<dbReference type="InterPro" id="IPR008756">
    <property type="entry name" value="Peptidase_M56"/>
</dbReference>
<feature type="transmembrane region" description="Helical" evidence="2">
    <location>
        <begin position="34"/>
        <end position="51"/>
    </location>
</feature>
<feature type="transmembrane region" description="Helical" evidence="2">
    <location>
        <begin position="303"/>
        <end position="325"/>
    </location>
</feature>
<keyword evidence="2" id="KW-0472">Membrane</keyword>
<dbReference type="CDD" id="cd07341">
    <property type="entry name" value="M56_BlaR1_MecR1_like"/>
    <property type="match status" value="1"/>
</dbReference>
<dbReference type="OrthoDB" id="1522859at2"/>
<dbReference type="RefSeq" id="WP_147058544.1">
    <property type="nucleotide sequence ID" value="NZ_CP042437.1"/>
</dbReference>
<keyword evidence="2" id="KW-0812">Transmembrane</keyword>
<feature type="region of interest" description="Disordered" evidence="1">
    <location>
        <begin position="87"/>
        <end position="110"/>
    </location>
</feature>
<sequence>MIPYLLHVALLITICLLFYKLFLQRETFYNLNRWVLLICLPLSFLLPLIHVPQQWSVRATEQQNIAGADELPMVTLPAKAFPSINAITPRLSKPGSKPTDTPKPTAAPPAKPMSTVASNFTLADIMQWLFIIYIAGVVVFALNLLIQLIYTLYTAYARPVIIDGPYRIVELTGDKVPCSFLNNIFINPEKYDWDTYNQILVHEKVHARQLHSIDILLTELVIVLQWFNPFAWWYRTEMENNLEYLTDEAVTSKHNIDRSLYQLSLLKVSAPHLSLRIATNYNQSILKKRILMMSIKKSNLHTLWKYFLLVPLFAGLACILNQPAIGKNRLMSKGMYTGIIPDSLYKGDIVGFWYANKEGNVLNMDMKIVIKKQDWSYNGFVFPVSAFSSLPLKKQSDFYVKRNAGTILFNGKFEGDQGLGRFKMTFNKTYLEHLQKAGVKNTNEDALIGLVVNDVKEDYINLLIDNGFKDLTAEQLSTLALFKVTPSEIKFWGHSGFKNLTARDLQRAKSANMDSSYVSEIKKAGYPDITFNELCLLKSDSITADYIKGLTRAKLAARVPGDTTGTVIPVSIISTAKYMHVDSAYLRALAGFGYDLTASQLHSFKNFNITPEYITGLQNSGYSNIPASTLLSLKISKITPEYIKGFHDVGYNNIPLNALTLFKSQGITPDLVMGYKTMGYTNIEPTTLVQLKVKEITPGFIKGFSDLGFKNIPLTQLFVLKNTGVTPAYVTSMKQKGLNSKDIQKYITLKNSFN</sequence>
<evidence type="ECO:0000313" key="4">
    <source>
        <dbReference type="EMBL" id="QEC79192.1"/>
    </source>
</evidence>
<dbReference type="InterPro" id="IPR052173">
    <property type="entry name" value="Beta-lactam_resp_regulator"/>
</dbReference>
<keyword evidence="2" id="KW-1133">Transmembrane helix</keyword>
<evidence type="ECO:0000256" key="2">
    <source>
        <dbReference type="SAM" id="Phobius"/>
    </source>
</evidence>
<protein>
    <submittedName>
        <fullName evidence="4">M56 family metallopeptidase</fullName>
    </submittedName>
</protein>
<evidence type="ECO:0000256" key="1">
    <source>
        <dbReference type="SAM" id="MobiDB-lite"/>
    </source>
</evidence>
<feature type="domain" description="Peptidase M56" evidence="3">
    <location>
        <begin position="190"/>
        <end position="292"/>
    </location>
</feature>
<dbReference type="AlphaFoldDB" id="A0A5B8W8E0"/>